<dbReference type="PANTHER" id="PTHR42926">
    <property type="match status" value="1"/>
</dbReference>
<keyword evidence="3" id="KW-0808">Transferase</keyword>
<reference evidence="9 10" key="1">
    <citation type="submission" date="2019-04" db="EMBL/GenBank/DDBJ databases">
        <title>Crypto-aerobic microbial life in anoxic (sulfidic) marine sediments.</title>
        <authorList>
            <person name="Bhattacharya S."/>
            <person name="Roy C."/>
            <person name="Mondal N."/>
            <person name="Sarkar J."/>
            <person name="Mandal S."/>
            <person name="Rameez M.J."/>
            <person name="Ghosh W."/>
        </authorList>
    </citation>
    <scope>NUCLEOTIDE SEQUENCE [LARGE SCALE GENOMIC DNA]</scope>
    <source>
        <strain evidence="9 10">SBBC</strain>
    </source>
</reference>
<evidence type="ECO:0000256" key="7">
    <source>
        <dbReference type="SAM" id="MobiDB-lite"/>
    </source>
</evidence>
<keyword evidence="2" id="KW-0597">Phosphoprotein</keyword>
<gene>
    <name evidence="9" type="ORF">FAZ78_02915</name>
</gene>
<dbReference type="GO" id="GO:0005524">
    <property type="term" value="F:ATP binding"/>
    <property type="evidence" value="ECO:0007669"/>
    <property type="project" value="InterPro"/>
</dbReference>
<dbReference type="Proteomes" id="UP000306340">
    <property type="component" value="Unassembled WGS sequence"/>
</dbReference>
<keyword evidence="6" id="KW-0378">Hydrolase</keyword>
<evidence type="ECO:0000256" key="6">
    <source>
        <dbReference type="ARBA" id="ARBA00022801"/>
    </source>
</evidence>
<protein>
    <recommendedName>
        <fullName evidence="1">non-specific serine/threonine protein kinase</fullName>
        <ecNumber evidence="1">2.7.11.1</ecNumber>
    </recommendedName>
</protein>
<dbReference type="EMBL" id="SWAU01000014">
    <property type="protein sequence ID" value="TKA98023.1"/>
    <property type="molecule type" value="Genomic_DNA"/>
</dbReference>
<evidence type="ECO:0000259" key="8">
    <source>
        <dbReference type="PROSITE" id="PS51146"/>
    </source>
</evidence>
<evidence type="ECO:0000256" key="4">
    <source>
        <dbReference type="ARBA" id="ARBA00022737"/>
    </source>
</evidence>
<evidence type="ECO:0000256" key="2">
    <source>
        <dbReference type="ARBA" id="ARBA00022553"/>
    </source>
</evidence>
<evidence type="ECO:0000256" key="5">
    <source>
        <dbReference type="ARBA" id="ARBA00022777"/>
    </source>
</evidence>
<keyword evidence="5" id="KW-0418">Kinase</keyword>
<dbReference type="Gene3D" id="3.40.50.300">
    <property type="entry name" value="P-loop containing nucleotide triphosphate hydrolases"/>
    <property type="match status" value="2"/>
</dbReference>
<dbReference type="Pfam" id="PF06745">
    <property type="entry name" value="ATPase"/>
    <property type="match status" value="2"/>
</dbReference>
<dbReference type="SMART" id="SM00382">
    <property type="entry name" value="AAA"/>
    <property type="match status" value="2"/>
</dbReference>
<organism evidence="9 10">
    <name type="scientific">Cereibacter changlensis</name>
    <dbReference type="NCBI Taxonomy" id="402884"/>
    <lineage>
        <taxon>Bacteria</taxon>
        <taxon>Pseudomonadati</taxon>
        <taxon>Pseudomonadota</taxon>
        <taxon>Alphaproteobacteria</taxon>
        <taxon>Rhodobacterales</taxon>
        <taxon>Paracoccaceae</taxon>
        <taxon>Cereibacter</taxon>
    </lineage>
</organism>
<dbReference type="PROSITE" id="PS51146">
    <property type="entry name" value="KAIC"/>
    <property type="match status" value="2"/>
</dbReference>
<name>A0A4U0Z8T7_9RHOB</name>
<dbReference type="AlphaFoldDB" id="A0A4U0Z8T7"/>
<dbReference type="InterPro" id="IPR051347">
    <property type="entry name" value="Circadian_clock_KaiC-rel"/>
</dbReference>
<keyword evidence="4" id="KW-0677">Repeat</keyword>
<comment type="caution">
    <text evidence="9">The sequence shown here is derived from an EMBL/GenBank/DDBJ whole genome shotgun (WGS) entry which is preliminary data.</text>
</comment>
<dbReference type="GO" id="GO:0004674">
    <property type="term" value="F:protein serine/threonine kinase activity"/>
    <property type="evidence" value="ECO:0007669"/>
    <property type="project" value="UniProtKB-EC"/>
</dbReference>
<evidence type="ECO:0000313" key="10">
    <source>
        <dbReference type="Proteomes" id="UP000306340"/>
    </source>
</evidence>
<sequence>MSDARVHVLTPADETGRQGEVDMSTGAQDRIATGIDGFDAVLGGGLVPGCAYILQGPPGAGKTVLANQLCFNLARDGRKTLYLSLLAESHDRMLDHMSTMGFFDSEAVPRSIYYMSAYSTLVEERLDGLLRMIHREMRQHKASLLVLDGLFVAQDTAEDDKQFRSFIHDLQGLAALAQCTLLILTNQDRPPGSPEHTMVDGWIELLDEMHGARSVRSLILKKQRGGKHLRGRHHFRITDDGISIFPRLEAALTREPEGHETDLRVSSGIAGLDRMIGGGYPGGSSTVVAGPSGTGKTTIGLQFLSQATPEEPGLLFGFYETPARLRSKARSIGIDIDGLLASGALEILWQSPAETLPDELGRKLLRAVERRNVKRVFFDGIGALRHAFLYPERMPLFIGAINNTLRASDTTALYSFELPSLFMPDQIMTEELSSMIENVILAHYVRPREDSEPGRRPRIMNRELLVLKIRDSEFDAYPEVFHITGKGVLFGGAESQNLRPDAADGGESA</sequence>
<dbReference type="PANTHER" id="PTHR42926:SF1">
    <property type="entry name" value="CIRCADIAN CLOCK OSCILLATOR PROTEIN KAIC 1"/>
    <property type="match status" value="1"/>
</dbReference>
<dbReference type="GO" id="GO:0016787">
    <property type="term" value="F:hydrolase activity"/>
    <property type="evidence" value="ECO:0007669"/>
    <property type="project" value="UniProtKB-KW"/>
</dbReference>
<evidence type="ECO:0000313" key="9">
    <source>
        <dbReference type="EMBL" id="TKA98023.1"/>
    </source>
</evidence>
<evidence type="ECO:0000256" key="1">
    <source>
        <dbReference type="ARBA" id="ARBA00012513"/>
    </source>
</evidence>
<dbReference type="EC" id="2.7.11.1" evidence="1"/>
<dbReference type="InterPro" id="IPR027417">
    <property type="entry name" value="P-loop_NTPase"/>
</dbReference>
<proteinExistence type="predicted"/>
<dbReference type="InterPro" id="IPR003593">
    <property type="entry name" value="AAA+_ATPase"/>
</dbReference>
<feature type="region of interest" description="Disordered" evidence="7">
    <location>
        <begin position="1"/>
        <end position="20"/>
    </location>
</feature>
<evidence type="ECO:0000256" key="3">
    <source>
        <dbReference type="ARBA" id="ARBA00022679"/>
    </source>
</evidence>
<feature type="domain" description="KaiC" evidence="8">
    <location>
        <begin position="29"/>
        <end position="258"/>
    </location>
</feature>
<dbReference type="InterPro" id="IPR014774">
    <property type="entry name" value="KaiC-like_dom"/>
</dbReference>
<dbReference type="PIRSF" id="PIRSF039117">
    <property type="entry name" value="KaiC"/>
    <property type="match status" value="1"/>
</dbReference>
<dbReference type="InterPro" id="IPR010624">
    <property type="entry name" value="KaiC_dom"/>
</dbReference>
<accession>A0A4U0Z8T7</accession>
<dbReference type="SUPFAM" id="SSF52540">
    <property type="entry name" value="P-loop containing nucleoside triphosphate hydrolases"/>
    <property type="match status" value="2"/>
</dbReference>
<dbReference type="InterPro" id="IPR030665">
    <property type="entry name" value="KaiC"/>
</dbReference>
<feature type="domain" description="KaiC" evidence="8">
    <location>
        <begin position="263"/>
        <end position="504"/>
    </location>
</feature>